<dbReference type="GO" id="GO:0042026">
    <property type="term" value="P:protein refolding"/>
    <property type="evidence" value="ECO:0007669"/>
    <property type="project" value="TreeGrafter"/>
</dbReference>
<protein>
    <recommendedName>
        <fullName evidence="3">SHSP domain-containing protein</fullName>
    </recommendedName>
</protein>
<dbReference type="CDD" id="cd06526">
    <property type="entry name" value="metazoan_ACD"/>
    <property type="match status" value="1"/>
</dbReference>
<keyword evidence="5" id="KW-1185">Reference proteome</keyword>
<evidence type="ECO:0000313" key="4">
    <source>
        <dbReference type="EMBL" id="KAK5965940.1"/>
    </source>
</evidence>
<dbReference type="InterPro" id="IPR008978">
    <property type="entry name" value="HSP20-like_chaperone"/>
</dbReference>
<accession>A0AAN8ESE1</accession>
<dbReference type="PANTHER" id="PTHR45640">
    <property type="entry name" value="HEAT SHOCK PROTEIN HSP-12.2-RELATED"/>
    <property type="match status" value="1"/>
</dbReference>
<dbReference type="InterPro" id="IPR001436">
    <property type="entry name" value="Alpha-crystallin/sHSP_animal"/>
</dbReference>
<dbReference type="Pfam" id="PF00011">
    <property type="entry name" value="HSP20"/>
    <property type="match status" value="1"/>
</dbReference>
<feature type="domain" description="SHSP" evidence="3">
    <location>
        <begin position="93"/>
        <end position="187"/>
    </location>
</feature>
<dbReference type="Proteomes" id="UP001331761">
    <property type="component" value="Unassembled WGS sequence"/>
</dbReference>
<dbReference type="GO" id="GO:0005634">
    <property type="term" value="C:nucleus"/>
    <property type="evidence" value="ECO:0007669"/>
    <property type="project" value="TreeGrafter"/>
</dbReference>
<dbReference type="InterPro" id="IPR002068">
    <property type="entry name" value="A-crystallin/Hsp20_dom"/>
</dbReference>
<dbReference type="SUPFAM" id="SSF49764">
    <property type="entry name" value="HSP20-like chaperones"/>
    <property type="match status" value="1"/>
</dbReference>
<sequence length="187" mass="21475">MGVFVPVVRGFVPAPSSRSSNAHLTIKELKLARNRHRRVLARISLVLFYQIYSFRFLSISFKMLQNLSISEFDIHITAKMSVAVEYNKDYQWDWPLQKNDDFVRLIDDATHFEVDLDAKAFTPKEITVKTIGDLLQIQMDHEARGDDSFNISRSITRSYKLPKGVDVKTLKSNLDKNGVLHISAMKS</sequence>
<dbReference type="PROSITE" id="PS01031">
    <property type="entry name" value="SHSP"/>
    <property type="match status" value="1"/>
</dbReference>
<evidence type="ECO:0000256" key="2">
    <source>
        <dbReference type="RuleBase" id="RU003616"/>
    </source>
</evidence>
<dbReference type="PANTHER" id="PTHR45640:SF9">
    <property type="entry name" value="HEAT SHOCK PROTEIN 12.6"/>
    <property type="match status" value="1"/>
</dbReference>
<comment type="similarity">
    <text evidence="1 2">Belongs to the small heat shock protein (HSP20) family.</text>
</comment>
<gene>
    <name evidence="4" type="ORF">GCK32_004797</name>
</gene>
<dbReference type="GO" id="GO:0005737">
    <property type="term" value="C:cytoplasm"/>
    <property type="evidence" value="ECO:0007669"/>
    <property type="project" value="TreeGrafter"/>
</dbReference>
<dbReference type="AlphaFoldDB" id="A0AAN8ESE1"/>
<reference evidence="4 5" key="1">
    <citation type="submission" date="2019-10" db="EMBL/GenBank/DDBJ databases">
        <title>Assembly and Annotation for the nematode Trichostrongylus colubriformis.</title>
        <authorList>
            <person name="Martin J."/>
        </authorList>
    </citation>
    <scope>NUCLEOTIDE SEQUENCE [LARGE SCALE GENOMIC DNA]</scope>
    <source>
        <strain evidence="4">G859</strain>
        <tissue evidence="4">Whole worm</tissue>
    </source>
</reference>
<evidence type="ECO:0000259" key="3">
    <source>
        <dbReference type="PROSITE" id="PS01031"/>
    </source>
</evidence>
<dbReference type="GO" id="GO:0009408">
    <property type="term" value="P:response to heat"/>
    <property type="evidence" value="ECO:0007669"/>
    <property type="project" value="TreeGrafter"/>
</dbReference>
<comment type="caution">
    <text evidence="4">The sequence shown here is derived from an EMBL/GenBank/DDBJ whole genome shotgun (WGS) entry which is preliminary data.</text>
</comment>
<evidence type="ECO:0000256" key="1">
    <source>
        <dbReference type="PROSITE-ProRule" id="PRU00285"/>
    </source>
</evidence>
<organism evidence="4 5">
    <name type="scientific">Trichostrongylus colubriformis</name>
    <name type="common">Black scour worm</name>
    <dbReference type="NCBI Taxonomy" id="6319"/>
    <lineage>
        <taxon>Eukaryota</taxon>
        <taxon>Metazoa</taxon>
        <taxon>Ecdysozoa</taxon>
        <taxon>Nematoda</taxon>
        <taxon>Chromadorea</taxon>
        <taxon>Rhabditida</taxon>
        <taxon>Rhabditina</taxon>
        <taxon>Rhabditomorpha</taxon>
        <taxon>Strongyloidea</taxon>
        <taxon>Trichostrongylidae</taxon>
        <taxon>Trichostrongylus</taxon>
    </lineage>
</organism>
<evidence type="ECO:0000313" key="5">
    <source>
        <dbReference type="Proteomes" id="UP001331761"/>
    </source>
</evidence>
<dbReference type="EMBL" id="WIXE01024071">
    <property type="protein sequence ID" value="KAK5965940.1"/>
    <property type="molecule type" value="Genomic_DNA"/>
</dbReference>
<dbReference type="Gene3D" id="2.60.40.790">
    <property type="match status" value="1"/>
</dbReference>
<dbReference type="PRINTS" id="PR00299">
    <property type="entry name" value="ACRYSTALLIN"/>
</dbReference>
<name>A0AAN8ESE1_TRICO</name>
<dbReference type="GO" id="GO:0051082">
    <property type="term" value="F:unfolded protein binding"/>
    <property type="evidence" value="ECO:0007669"/>
    <property type="project" value="TreeGrafter"/>
</dbReference>
<proteinExistence type="inferred from homology"/>